<keyword evidence="2" id="KW-1185">Reference proteome</keyword>
<accession>A0A7G5GU25</accession>
<protein>
    <submittedName>
        <fullName evidence="1">Uncharacterized protein</fullName>
    </submittedName>
</protein>
<reference evidence="1 2" key="1">
    <citation type="submission" date="2020-07" db="EMBL/GenBank/DDBJ databases">
        <title>Spirosoma foliorum sp. nov., isolated from the leaves on the Nejang mountain Korea, Republic of.</title>
        <authorList>
            <person name="Ho H."/>
            <person name="Lee Y.-J."/>
            <person name="Nurcahyanto D.-A."/>
            <person name="Kim S.-G."/>
        </authorList>
    </citation>
    <scope>NUCLEOTIDE SEQUENCE [LARGE SCALE GENOMIC DNA]</scope>
    <source>
        <strain evidence="1 2">PL0136</strain>
    </source>
</reference>
<sequence>MMDNQINIDLLKEYIKTLIASEVVFPGTLPRKWGKEFTKAELEDINLGLKMILRMADPTVDKALLREFKRVDESGEYIHWFLYNNWRKVVQLMGDYPYLTTRFKGTSAQGLSSQ</sequence>
<name>A0A7G5GU25_9BACT</name>
<dbReference type="EMBL" id="CP059732">
    <property type="protein sequence ID" value="QMW02367.1"/>
    <property type="molecule type" value="Genomic_DNA"/>
</dbReference>
<evidence type="ECO:0000313" key="2">
    <source>
        <dbReference type="Proteomes" id="UP000515369"/>
    </source>
</evidence>
<dbReference type="RefSeq" id="WP_182459676.1">
    <property type="nucleotide sequence ID" value="NZ_CP059732.1"/>
</dbReference>
<proteinExistence type="predicted"/>
<dbReference type="AlphaFoldDB" id="A0A7G5GU25"/>
<dbReference type="Proteomes" id="UP000515369">
    <property type="component" value="Chromosome"/>
</dbReference>
<evidence type="ECO:0000313" key="1">
    <source>
        <dbReference type="EMBL" id="QMW02367.1"/>
    </source>
</evidence>
<dbReference type="KEGG" id="sfol:H3H32_31365"/>
<organism evidence="1 2">
    <name type="scientific">Spirosoma foliorum</name>
    <dbReference type="NCBI Taxonomy" id="2710596"/>
    <lineage>
        <taxon>Bacteria</taxon>
        <taxon>Pseudomonadati</taxon>
        <taxon>Bacteroidota</taxon>
        <taxon>Cytophagia</taxon>
        <taxon>Cytophagales</taxon>
        <taxon>Cytophagaceae</taxon>
        <taxon>Spirosoma</taxon>
    </lineage>
</organism>
<gene>
    <name evidence="1" type="ORF">H3H32_31365</name>
</gene>